<accession>A0A1S2QKE3</accession>
<reference evidence="2 3" key="1">
    <citation type="submission" date="2016-10" db="EMBL/GenBank/DDBJ databases">
        <title>Genome sequence of Streptomyces sp. MUSC 1.</title>
        <authorList>
            <person name="Lee L.-H."/>
            <person name="Ser H.-L."/>
            <person name="Law J.W.-F."/>
        </authorList>
    </citation>
    <scope>NUCLEOTIDE SEQUENCE [LARGE SCALE GENOMIC DNA]</scope>
    <source>
        <strain evidence="2 3">MUSC 1</strain>
    </source>
</reference>
<organism evidence="2 3">
    <name type="scientific">Streptomyces monashensis</name>
    <dbReference type="NCBI Taxonomy" id="1678012"/>
    <lineage>
        <taxon>Bacteria</taxon>
        <taxon>Bacillati</taxon>
        <taxon>Actinomycetota</taxon>
        <taxon>Actinomycetes</taxon>
        <taxon>Kitasatosporales</taxon>
        <taxon>Streptomycetaceae</taxon>
        <taxon>Streptomyces</taxon>
    </lineage>
</organism>
<evidence type="ECO:0000313" key="3">
    <source>
        <dbReference type="Proteomes" id="UP000179642"/>
    </source>
</evidence>
<comment type="caution">
    <text evidence="2">The sequence shown here is derived from an EMBL/GenBank/DDBJ whole genome shotgun (WGS) entry which is preliminary data.</text>
</comment>
<gene>
    <name evidence="2" type="ORF">BIV23_06555</name>
</gene>
<protein>
    <submittedName>
        <fullName evidence="2">Uncharacterized protein</fullName>
    </submittedName>
</protein>
<evidence type="ECO:0000313" key="2">
    <source>
        <dbReference type="EMBL" id="OIK06649.1"/>
    </source>
</evidence>
<dbReference type="EMBL" id="MLYO01000013">
    <property type="protein sequence ID" value="OIK06649.1"/>
    <property type="molecule type" value="Genomic_DNA"/>
</dbReference>
<evidence type="ECO:0000256" key="1">
    <source>
        <dbReference type="SAM" id="MobiDB-lite"/>
    </source>
</evidence>
<dbReference type="Proteomes" id="UP000179642">
    <property type="component" value="Unassembled WGS sequence"/>
</dbReference>
<name>A0A1S2QKE3_9ACTN</name>
<keyword evidence="3" id="KW-1185">Reference proteome</keyword>
<dbReference type="AlphaFoldDB" id="A0A1S2QKE3"/>
<proteinExistence type="predicted"/>
<dbReference type="RefSeq" id="WP_071379788.1">
    <property type="nucleotide sequence ID" value="NZ_MLYO01000013.1"/>
</dbReference>
<sequence length="115" mass="11920">MPSARPACSHSASNLKARLFDIYARRSALAEATPDAVDVSDSDLGRLIVEEEQIRLGLANGGRGAEEATGANGGVGSSAEEFHATGADDDLAGAAPSPCHARTRERSRRVRSDGS</sequence>
<feature type="region of interest" description="Disordered" evidence="1">
    <location>
        <begin position="59"/>
        <end position="115"/>
    </location>
</feature>